<keyword evidence="3" id="KW-0378">Hydrolase</keyword>
<dbReference type="AlphaFoldDB" id="A0A9D2DIR7"/>
<dbReference type="EMBL" id="DXBZ01000046">
    <property type="protein sequence ID" value="HIZ17961.1"/>
    <property type="molecule type" value="Genomic_DNA"/>
</dbReference>
<keyword evidence="1" id="KW-0812">Transmembrane</keyword>
<organism evidence="3 4">
    <name type="scientific">Candidatus Olsenella stercoravium</name>
    <dbReference type="NCBI Taxonomy" id="2838713"/>
    <lineage>
        <taxon>Bacteria</taxon>
        <taxon>Bacillati</taxon>
        <taxon>Actinomycetota</taxon>
        <taxon>Coriobacteriia</taxon>
        <taxon>Coriobacteriales</taxon>
        <taxon>Atopobiaceae</taxon>
        <taxon>Olsenella</taxon>
    </lineage>
</organism>
<feature type="transmembrane region" description="Helical" evidence="1">
    <location>
        <begin position="61"/>
        <end position="82"/>
    </location>
</feature>
<dbReference type="Proteomes" id="UP000824029">
    <property type="component" value="Unassembled WGS sequence"/>
</dbReference>
<dbReference type="GO" id="GO:0016020">
    <property type="term" value="C:membrane"/>
    <property type="evidence" value="ECO:0007669"/>
    <property type="project" value="InterPro"/>
</dbReference>
<evidence type="ECO:0000259" key="2">
    <source>
        <dbReference type="Pfam" id="PF01478"/>
    </source>
</evidence>
<comment type="caution">
    <text evidence="3">The sequence shown here is derived from an EMBL/GenBank/DDBJ whole genome shotgun (WGS) entry which is preliminary data.</text>
</comment>
<protein>
    <submittedName>
        <fullName evidence="3">Prepilin peptidase</fullName>
        <ecNumber evidence="3">3.4.23.43</ecNumber>
    </submittedName>
</protein>
<evidence type="ECO:0000313" key="3">
    <source>
        <dbReference type="EMBL" id="HIZ17961.1"/>
    </source>
</evidence>
<feature type="transmembrane region" description="Helical" evidence="1">
    <location>
        <begin position="141"/>
        <end position="160"/>
    </location>
</feature>
<proteinExistence type="predicted"/>
<keyword evidence="1" id="KW-1133">Transmembrane helix</keyword>
<keyword evidence="1" id="KW-0472">Membrane</keyword>
<reference evidence="3" key="1">
    <citation type="journal article" date="2021" name="PeerJ">
        <title>Extensive microbial diversity within the chicken gut microbiome revealed by metagenomics and culture.</title>
        <authorList>
            <person name="Gilroy R."/>
            <person name="Ravi A."/>
            <person name="Getino M."/>
            <person name="Pursley I."/>
            <person name="Horton D.L."/>
            <person name="Alikhan N.F."/>
            <person name="Baker D."/>
            <person name="Gharbi K."/>
            <person name="Hall N."/>
            <person name="Watson M."/>
            <person name="Adriaenssens E.M."/>
            <person name="Foster-Nyarko E."/>
            <person name="Jarju S."/>
            <person name="Secka A."/>
            <person name="Antonio M."/>
            <person name="Oren A."/>
            <person name="Chaudhuri R.R."/>
            <person name="La Ragione R."/>
            <person name="Hildebrand F."/>
            <person name="Pallen M.J."/>
        </authorList>
    </citation>
    <scope>NUCLEOTIDE SEQUENCE</scope>
    <source>
        <strain evidence="3">ChiHecolR3B27-1887</strain>
    </source>
</reference>
<evidence type="ECO:0000256" key="1">
    <source>
        <dbReference type="SAM" id="Phobius"/>
    </source>
</evidence>
<feature type="domain" description="Prepilin type IV endopeptidase peptidase" evidence="2">
    <location>
        <begin position="13"/>
        <end position="124"/>
    </location>
</feature>
<feature type="transmembrane region" description="Helical" evidence="1">
    <location>
        <begin position="102"/>
        <end position="129"/>
    </location>
</feature>
<gene>
    <name evidence="3" type="ORF">IAA22_02460</name>
</gene>
<dbReference type="InterPro" id="IPR000045">
    <property type="entry name" value="Prepilin_IV_endopep_pep"/>
</dbReference>
<reference evidence="3" key="2">
    <citation type="submission" date="2021-04" db="EMBL/GenBank/DDBJ databases">
        <authorList>
            <person name="Gilroy R."/>
        </authorList>
    </citation>
    <scope>NUCLEOTIDE SEQUENCE</scope>
    <source>
        <strain evidence="3">ChiHecolR3B27-1887</strain>
    </source>
</reference>
<dbReference type="GO" id="GO:0004190">
    <property type="term" value="F:aspartic-type endopeptidase activity"/>
    <property type="evidence" value="ECO:0007669"/>
    <property type="project" value="UniProtKB-EC"/>
</dbReference>
<feature type="transmembrane region" description="Helical" evidence="1">
    <location>
        <begin position="31"/>
        <end position="49"/>
    </location>
</feature>
<dbReference type="Pfam" id="PF01478">
    <property type="entry name" value="Peptidase_A24"/>
    <property type="match status" value="1"/>
</dbReference>
<accession>A0A9D2DIR7</accession>
<dbReference type="EC" id="3.4.23.43" evidence="3"/>
<sequence length="167" mass="15879">MSGVVLWVACLGVLAAALGVAAATDLGCRIVPNGCAAAIAASGLVRALLAPAPGGDRLASLIAALAGGSLVLAVMLAAALLSARGGRAPGVGGGDVKLLSSVGVWVGPLGGLLVVALSCLVGLLGWLIASVRSSRGEGQTGIPLAPAVAMVALPVVLSGFSEAVATL</sequence>
<evidence type="ECO:0000313" key="4">
    <source>
        <dbReference type="Proteomes" id="UP000824029"/>
    </source>
</evidence>
<name>A0A9D2DIR7_9ACTN</name>
<dbReference type="Gene3D" id="1.20.120.1220">
    <property type="match status" value="1"/>
</dbReference>